<dbReference type="InterPro" id="IPR014825">
    <property type="entry name" value="DNA_alkylation"/>
</dbReference>
<dbReference type="KEGG" id="age:AA314_08089"/>
<dbReference type="EMBL" id="QUMU01000005">
    <property type="protein sequence ID" value="REG32224.1"/>
    <property type="molecule type" value="Genomic_DNA"/>
</dbReference>
<dbReference type="PANTHER" id="PTHR34070">
    <property type="entry name" value="ARMADILLO-TYPE FOLD"/>
    <property type="match status" value="1"/>
</dbReference>
<evidence type="ECO:0000313" key="5">
    <source>
        <dbReference type="Proteomes" id="UP000256345"/>
    </source>
</evidence>
<evidence type="ECO:0000256" key="1">
    <source>
        <dbReference type="SAM" id="MobiDB-lite"/>
    </source>
</evidence>
<reference evidence="3 5" key="2">
    <citation type="submission" date="2018-08" db="EMBL/GenBank/DDBJ databases">
        <title>Genomic Encyclopedia of Archaeal and Bacterial Type Strains, Phase II (KMG-II): from individual species to whole genera.</title>
        <authorList>
            <person name="Goeker M."/>
        </authorList>
    </citation>
    <scope>NUCLEOTIDE SEQUENCE [LARGE SCALE GENOMIC DNA]</scope>
    <source>
        <strain evidence="3 5">DSM 2261</strain>
    </source>
</reference>
<evidence type="ECO:0000313" key="2">
    <source>
        <dbReference type="EMBL" id="AKJ06463.1"/>
    </source>
</evidence>
<evidence type="ECO:0000313" key="4">
    <source>
        <dbReference type="Proteomes" id="UP000035579"/>
    </source>
</evidence>
<keyword evidence="5" id="KW-1185">Reference proteome</keyword>
<feature type="region of interest" description="Disordered" evidence="1">
    <location>
        <begin position="233"/>
        <end position="267"/>
    </location>
</feature>
<dbReference type="EMBL" id="CP011509">
    <property type="protein sequence ID" value="AKJ06463.1"/>
    <property type="molecule type" value="Genomic_DNA"/>
</dbReference>
<dbReference type="InterPro" id="IPR016024">
    <property type="entry name" value="ARM-type_fold"/>
</dbReference>
<proteinExistence type="predicted"/>
<sequence>MNTPSTQAIRDELARAADPEKAAFYPRFFKTGPGEYAEGDVFLGVTVPEQRRIARSHKDLPLEQLGALLRSEVHEHRLTGFLILVTQFERADEAERGRLFAFCREHLAGLNNWDLVDTVAPRVLGAYLLEHPELTPWLYELARSPVLWERRIAIMSTQAFIRAGEFKDTLKLAELLLHDEHDLIHKAVGWMLREVGNRELASEEPFLDRHAREMPRTMLRYAIEKFPKAKREHYLKLKPSPSISPRPPGEGRGEGARPRSPRRASKP</sequence>
<dbReference type="Proteomes" id="UP000035579">
    <property type="component" value="Chromosome"/>
</dbReference>
<dbReference type="Pfam" id="PF08713">
    <property type="entry name" value="DNA_alkylation"/>
    <property type="match status" value="1"/>
</dbReference>
<protein>
    <submittedName>
        <fullName evidence="3">3-methyladenine DNA glycosylase AlkD</fullName>
    </submittedName>
    <submittedName>
        <fullName evidence="2">DNA alkylation repair enzyme</fullName>
    </submittedName>
</protein>
<dbReference type="PANTHER" id="PTHR34070:SF1">
    <property type="entry name" value="DNA ALKYLATION REPAIR PROTEIN"/>
    <property type="match status" value="1"/>
</dbReference>
<dbReference type="Proteomes" id="UP000256345">
    <property type="component" value="Unassembled WGS sequence"/>
</dbReference>
<dbReference type="RefSeq" id="WP_063796920.1">
    <property type="nucleotide sequence ID" value="NZ_CP011509.1"/>
</dbReference>
<dbReference type="AlphaFoldDB" id="A0AAC8THU2"/>
<dbReference type="Gene3D" id="1.25.10.90">
    <property type="match status" value="1"/>
</dbReference>
<reference evidence="2 4" key="1">
    <citation type="submission" date="2015-05" db="EMBL/GenBank/DDBJ databases">
        <title>Genome assembly of Archangium gephyra DSM 2261.</title>
        <authorList>
            <person name="Sharma G."/>
            <person name="Subramanian S."/>
        </authorList>
    </citation>
    <scope>NUCLEOTIDE SEQUENCE [LARGE SCALE GENOMIC DNA]</scope>
    <source>
        <strain evidence="2 4">DSM 2261</strain>
    </source>
</reference>
<accession>A0AAC8THU2</accession>
<name>A0AAC8THU2_9BACT</name>
<dbReference type="SUPFAM" id="SSF48371">
    <property type="entry name" value="ARM repeat"/>
    <property type="match status" value="1"/>
</dbReference>
<organism evidence="2 4">
    <name type="scientific">Archangium gephyra</name>
    <dbReference type="NCBI Taxonomy" id="48"/>
    <lineage>
        <taxon>Bacteria</taxon>
        <taxon>Pseudomonadati</taxon>
        <taxon>Myxococcota</taxon>
        <taxon>Myxococcia</taxon>
        <taxon>Myxococcales</taxon>
        <taxon>Cystobacterineae</taxon>
        <taxon>Archangiaceae</taxon>
        <taxon>Archangium</taxon>
    </lineage>
</organism>
<dbReference type="CDD" id="cd06561">
    <property type="entry name" value="AlkD_like"/>
    <property type="match status" value="1"/>
</dbReference>
<gene>
    <name evidence="2" type="ORF">AA314_08089</name>
    <name evidence="3" type="ORF">ATI61_105552</name>
</gene>
<evidence type="ECO:0000313" key="3">
    <source>
        <dbReference type="EMBL" id="REG32224.1"/>
    </source>
</evidence>